<evidence type="ECO:0000313" key="3">
    <source>
        <dbReference type="EMBL" id="EGR34768.1"/>
    </source>
</evidence>
<dbReference type="Proteomes" id="UP000008983">
    <property type="component" value="Unassembled WGS sequence"/>
</dbReference>
<feature type="transmembrane region" description="Helical" evidence="1">
    <location>
        <begin position="155"/>
        <end position="171"/>
    </location>
</feature>
<feature type="domain" description="Potassium channel" evidence="2">
    <location>
        <begin position="245"/>
        <end position="321"/>
    </location>
</feature>
<dbReference type="EMBL" id="GL983048">
    <property type="protein sequence ID" value="EGR34768.1"/>
    <property type="molecule type" value="Genomic_DNA"/>
</dbReference>
<proteinExistence type="predicted"/>
<evidence type="ECO:0000259" key="2">
    <source>
        <dbReference type="Pfam" id="PF07885"/>
    </source>
</evidence>
<feature type="transmembrane region" description="Helical" evidence="1">
    <location>
        <begin position="220"/>
        <end position="244"/>
    </location>
</feature>
<keyword evidence="1" id="KW-0812">Transmembrane</keyword>
<dbReference type="InterPro" id="IPR014710">
    <property type="entry name" value="RmlC-like_jellyroll"/>
</dbReference>
<dbReference type="Gene3D" id="1.10.287.630">
    <property type="entry name" value="Helix hairpin bin"/>
    <property type="match status" value="1"/>
</dbReference>
<keyword evidence="4" id="KW-1185">Reference proteome</keyword>
<dbReference type="GO" id="GO:0003254">
    <property type="term" value="P:regulation of membrane depolarization"/>
    <property type="evidence" value="ECO:0007669"/>
    <property type="project" value="TreeGrafter"/>
</dbReference>
<dbReference type="InterPro" id="IPR018490">
    <property type="entry name" value="cNMP-bd_dom_sf"/>
</dbReference>
<dbReference type="GO" id="GO:0035725">
    <property type="term" value="P:sodium ion transmembrane transport"/>
    <property type="evidence" value="ECO:0007669"/>
    <property type="project" value="TreeGrafter"/>
</dbReference>
<name>G0QJ44_ICHMU</name>
<keyword evidence="1" id="KW-0472">Membrane</keyword>
<dbReference type="InParanoid" id="G0QJ44"/>
<accession>G0QJ44</accession>
<dbReference type="OrthoDB" id="296750at2759"/>
<gene>
    <name evidence="3" type="ORF">IMG5_002400</name>
</gene>
<dbReference type="PANTHER" id="PTHR45689">
    <property type="entry name" value="I[[H]] CHANNEL, ISOFORM E"/>
    <property type="match status" value="1"/>
</dbReference>
<dbReference type="PANTHER" id="PTHR45689:SF5">
    <property type="entry name" value="I[[H]] CHANNEL, ISOFORM E"/>
    <property type="match status" value="1"/>
</dbReference>
<dbReference type="Pfam" id="PF07885">
    <property type="entry name" value="Ion_trans_2"/>
    <property type="match status" value="1"/>
</dbReference>
<feature type="transmembrane region" description="Helical" evidence="1">
    <location>
        <begin position="77"/>
        <end position="98"/>
    </location>
</feature>
<feature type="transmembrane region" description="Helical" evidence="1">
    <location>
        <begin position="297"/>
        <end position="320"/>
    </location>
</feature>
<dbReference type="GO" id="GO:0005249">
    <property type="term" value="F:voltage-gated potassium channel activity"/>
    <property type="evidence" value="ECO:0007669"/>
    <property type="project" value="TreeGrafter"/>
</dbReference>
<organism evidence="3 4">
    <name type="scientific">Ichthyophthirius multifiliis</name>
    <name type="common">White spot disease agent</name>
    <name type="synonym">Ich</name>
    <dbReference type="NCBI Taxonomy" id="5932"/>
    <lineage>
        <taxon>Eukaryota</taxon>
        <taxon>Sar</taxon>
        <taxon>Alveolata</taxon>
        <taxon>Ciliophora</taxon>
        <taxon>Intramacronucleata</taxon>
        <taxon>Oligohymenophorea</taxon>
        <taxon>Hymenostomatida</taxon>
        <taxon>Ophryoglenina</taxon>
        <taxon>Ichthyophthirius</taxon>
    </lineage>
</organism>
<protein>
    <recommendedName>
        <fullName evidence="2">Potassium channel domain-containing protein</fullName>
    </recommendedName>
</protein>
<feature type="transmembrane region" description="Helical" evidence="1">
    <location>
        <begin position="264"/>
        <end position="285"/>
    </location>
</feature>
<dbReference type="GeneID" id="14910962"/>
<reference evidence="3 4" key="1">
    <citation type="submission" date="2011-07" db="EMBL/GenBank/DDBJ databases">
        <authorList>
            <person name="Coyne R."/>
            <person name="Brami D."/>
            <person name="Johnson J."/>
            <person name="Hostetler J."/>
            <person name="Hannick L."/>
            <person name="Clark T."/>
            <person name="Cassidy-Hanley D."/>
            <person name="Inman J."/>
        </authorList>
    </citation>
    <scope>NUCLEOTIDE SEQUENCE [LARGE SCALE GENOMIC DNA]</scope>
    <source>
        <strain evidence="3 4">G5</strain>
    </source>
</reference>
<evidence type="ECO:0000256" key="1">
    <source>
        <dbReference type="SAM" id="Phobius"/>
    </source>
</evidence>
<dbReference type="eggNOG" id="KOG0498">
    <property type="taxonomic scope" value="Eukaryota"/>
</dbReference>
<dbReference type="GO" id="GO:0098855">
    <property type="term" value="C:HCN channel complex"/>
    <property type="evidence" value="ECO:0007669"/>
    <property type="project" value="TreeGrafter"/>
</dbReference>
<dbReference type="InterPro" id="IPR051413">
    <property type="entry name" value="K/Na_HCN_channel"/>
</dbReference>
<feature type="transmembrane region" description="Helical" evidence="1">
    <location>
        <begin position="113"/>
        <end position="134"/>
    </location>
</feature>
<dbReference type="Gene3D" id="2.60.120.10">
    <property type="entry name" value="Jelly Rolls"/>
    <property type="match status" value="1"/>
</dbReference>
<dbReference type="RefSeq" id="XP_004040072.1">
    <property type="nucleotide sequence ID" value="XM_004040024.1"/>
</dbReference>
<dbReference type="OMA" id="DSTEMEY"/>
<dbReference type="Gene3D" id="1.10.287.70">
    <property type="match status" value="1"/>
</dbReference>
<sequence length="560" mass="67872">MIQSINSHMYKNLTAMQVYIIGDKLFEQTYNFNLTNNIRKKKYHFQNYVIMRFYKKFYKFLKKIDKKIKILEPQNKLVTIINFLNLLSLIQLFFIFTIKVSLQTTKFISSYNIQIYISIFFVILNSLMNLNTGFYQKGIVCKERYQILQYYKSQYLFKDLLFLLSVVFLSMESQNAQLKNINNWFQLILIFILLIKLQDFNQIINKFEQIFLLKQKTQNIISLMKLFSFIIFFLHLICCLWLYVSFLNPNMNWLSKLQIQDQEWHVKYIYSFYFSTTTLTTVGFGDIQPSNIQEATCCVFIMLFCCGTYGFILNQVGSILQEFNQDEKQMKLKFDNINQYMSKKNISNSLKNEIREYLEYVWTESNQEMIIQSKEILNQLNENLYNNFQYEQNKTLIKYFEKYFSKDFTEQINSIIQEKQTNPKEIIYENGQIDDQSIYFIEKGYVEIYLKNEKKILKVIFFFFFFDLKKQRLSVKIIYLVNNNFLMEKKEILMQELKILYIVQKSKEMTFQSYFKIIQKIMRNFYIQKIKQFQIKKQKFQNQNALAVKVIVMYIKTVII</sequence>
<dbReference type="SUPFAM" id="SSF81324">
    <property type="entry name" value="Voltage-gated potassium channels"/>
    <property type="match status" value="1"/>
</dbReference>
<dbReference type="STRING" id="857967.G0QJ44"/>
<evidence type="ECO:0000313" key="4">
    <source>
        <dbReference type="Proteomes" id="UP000008983"/>
    </source>
</evidence>
<dbReference type="InterPro" id="IPR013099">
    <property type="entry name" value="K_chnl_dom"/>
</dbReference>
<dbReference type="AlphaFoldDB" id="G0QJ44"/>
<dbReference type="SUPFAM" id="SSF51206">
    <property type="entry name" value="cAMP-binding domain-like"/>
    <property type="match status" value="1"/>
</dbReference>
<feature type="transmembrane region" description="Helical" evidence="1">
    <location>
        <begin position="183"/>
        <end position="200"/>
    </location>
</feature>
<keyword evidence="1" id="KW-1133">Transmembrane helix</keyword>